<protein>
    <submittedName>
        <fullName evidence="2">Uncharacterized protein</fullName>
    </submittedName>
</protein>
<dbReference type="GeneID" id="20675885"/>
<accession>W4KIP6</accession>
<evidence type="ECO:0000256" key="1">
    <source>
        <dbReference type="SAM" id="MobiDB-lite"/>
    </source>
</evidence>
<dbReference type="EMBL" id="KI925455">
    <property type="protein sequence ID" value="ETW85728.1"/>
    <property type="molecule type" value="Genomic_DNA"/>
</dbReference>
<reference evidence="2 3" key="1">
    <citation type="journal article" date="2012" name="New Phytol.">
        <title>Insight into trade-off between wood decay and parasitism from the genome of a fungal forest pathogen.</title>
        <authorList>
            <person name="Olson A."/>
            <person name="Aerts A."/>
            <person name="Asiegbu F."/>
            <person name="Belbahri L."/>
            <person name="Bouzid O."/>
            <person name="Broberg A."/>
            <person name="Canback B."/>
            <person name="Coutinho P.M."/>
            <person name="Cullen D."/>
            <person name="Dalman K."/>
            <person name="Deflorio G."/>
            <person name="van Diepen L.T."/>
            <person name="Dunand C."/>
            <person name="Duplessis S."/>
            <person name="Durling M."/>
            <person name="Gonthier P."/>
            <person name="Grimwood J."/>
            <person name="Fossdal C.G."/>
            <person name="Hansson D."/>
            <person name="Henrissat B."/>
            <person name="Hietala A."/>
            <person name="Himmelstrand K."/>
            <person name="Hoffmeister D."/>
            <person name="Hogberg N."/>
            <person name="James T.Y."/>
            <person name="Karlsson M."/>
            <person name="Kohler A."/>
            <person name="Kues U."/>
            <person name="Lee Y.H."/>
            <person name="Lin Y.C."/>
            <person name="Lind M."/>
            <person name="Lindquist E."/>
            <person name="Lombard V."/>
            <person name="Lucas S."/>
            <person name="Lunden K."/>
            <person name="Morin E."/>
            <person name="Murat C."/>
            <person name="Park J."/>
            <person name="Raffaello T."/>
            <person name="Rouze P."/>
            <person name="Salamov A."/>
            <person name="Schmutz J."/>
            <person name="Solheim H."/>
            <person name="Stahlberg J."/>
            <person name="Velez H."/>
            <person name="de Vries R.P."/>
            <person name="Wiebenga A."/>
            <person name="Woodward S."/>
            <person name="Yakovlev I."/>
            <person name="Garbelotto M."/>
            <person name="Martin F."/>
            <person name="Grigoriev I.V."/>
            <person name="Stenlid J."/>
        </authorList>
    </citation>
    <scope>NUCLEOTIDE SEQUENCE [LARGE SCALE GENOMIC DNA]</scope>
    <source>
        <strain evidence="2 3">TC 32-1</strain>
    </source>
</reference>
<dbReference type="Proteomes" id="UP000030671">
    <property type="component" value="Unassembled WGS sequence"/>
</dbReference>
<evidence type="ECO:0000313" key="2">
    <source>
        <dbReference type="EMBL" id="ETW85728.1"/>
    </source>
</evidence>
<organism evidence="2 3">
    <name type="scientific">Heterobasidion irregulare (strain TC 32-1)</name>
    <dbReference type="NCBI Taxonomy" id="747525"/>
    <lineage>
        <taxon>Eukaryota</taxon>
        <taxon>Fungi</taxon>
        <taxon>Dikarya</taxon>
        <taxon>Basidiomycota</taxon>
        <taxon>Agaricomycotina</taxon>
        <taxon>Agaricomycetes</taxon>
        <taxon>Russulales</taxon>
        <taxon>Bondarzewiaceae</taxon>
        <taxon>Heterobasidion</taxon>
        <taxon>Heterobasidion annosum species complex</taxon>
    </lineage>
</organism>
<feature type="region of interest" description="Disordered" evidence="1">
    <location>
        <begin position="13"/>
        <end position="139"/>
    </location>
</feature>
<dbReference type="InParanoid" id="W4KIP6"/>
<feature type="compositionally biased region" description="Pro residues" evidence="1">
    <location>
        <begin position="73"/>
        <end position="91"/>
    </location>
</feature>
<keyword evidence="3" id="KW-1185">Reference proteome</keyword>
<dbReference type="RefSeq" id="XP_009542558.1">
    <property type="nucleotide sequence ID" value="XM_009544263.1"/>
</dbReference>
<feature type="compositionally biased region" description="Basic residues" evidence="1">
    <location>
        <begin position="122"/>
        <end position="132"/>
    </location>
</feature>
<sequence>MTLLRENIFHVTASIRQRDLTPPDPGPSHSGPILLEPTFPAPPPPPLPLPLLPPHAPGPPPSAHSPDPDPDPDPAPAPVPPAAQRFPPSPIQIPAKLSHLFPFRSPGATRRLDRVGAPAHTKNPHVTRHLPRTSRLLAA</sequence>
<dbReference type="AlphaFoldDB" id="W4KIP6"/>
<feature type="compositionally biased region" description="Pro residues" evidence="1">
    <location>
        <begin position="39"/>
        <end position="63"/>
    </location>
</feature>
<dbReference type="HOGENOM" id="CLU_1845353_0_0_1"/>
<gene>
    <name evidence="2" type="ORF">HETIRDRAFT_448750</name>
</gene>
<evidence type="ECO:0000313" key="3">
    <source>
        <dbReference type="Proteomes" id="UP000030671"/>
    </source>
</evidence>
<dbReference type="KEGG" id="hir:HETIRDRAFT_448750"/>
<name>W4KIP6_HETIT</name>
<proteinExistence type="predicted"/>